<reference evidence="1" key="1">
    <citation type="submission" date="2021-06" db="EMBL/GenBank/DDBJ databases">
        <authorList>
            <person name="Kallberg Y."/>
            <person name="Tangrot J."/>
            <person name="Rosling A."/>
        </authorList>
    </citation>
    <scope>NUCLEOTIDE SEQUENCE</scope>
    <source>
        <strain evidence="1">IL203A</strain>
    </source>
</reference>
<dbReference type="Proteomes" id="UP000789702">
    <property type="component" value="Unassembled WGS sequence"/>
</dbReference>
<dbReference type="EMBL" id="CAJVPU010003302">
    <property type="protein sequence ID" value="CAG8516243.1"/>
    <property type="molecule type" value="Genomic_DNA"/>
</dbReference>
<comment type="caution">
    <text evidence="1">The sequence shown here is derived from an EMBL/GenBank/DDBJ whole genome shotgun (WGS) entry which is preliminary data.</text>
</comment>
<accession>A0ACA9L930</accession>
<protein>
    <submittedName>
        <fullName evidence="1">12128_t:CDS:1</fullName>
    </submittedName>
</protein>
<evidence type="ECO:0000313" key="1">
    <source>
        <dbReference type="EMBL" id="CAG8516243.1"/>
    </source>
</evidence>
<keyword evidence="2" id="KW-1185">Reference proteome</keyword>
<name>A0ACA9L930_9GLOM</name>
<gene>
    <name evidence="1" type="ORF">DHETER_LOCUS3698</name>
</gene>
<evidence type="ECO:0000313" key="2">
    <source>
        <dbReference type="Proteomes" id="UP000789702"/>
    </source>
</evidence>
<sequence length="552" mass="65195">MNNHVQESANNKQEPTNEKPTNKQDQGLTNEQNKESTSEQLTDEQELTSEFEFNEDELFDDGYESDNDELRAELANMLINHARTHSSMQSLHVLEEKEGYRRFTLSLSSYYSWIVEEEKSKSINFVKKHGIYKNKNGSWSEYYLCSCAGSKQIRNDHVEGGVLQKKRHIQKESKKYRHNEHIPDSRSDVQYLKKSKEIISEIRKFAQQGLSISTINESIGRNNRKMYGEQKFMLGFYTLWQFKLYEKYHEIIHIDSMHNTNHHKYALFTILIWHLYSGQDVPLVWLLTESQDSETIKLWLHALKEDSWIDPVNVILDNDDAEISAICDIFTMSNIFLCWWHVKRAWRRWINKQIPGKERNDLFQDLNQLLNISDKSEINNALIKFEQKWQHTAAHELGVGRINSHYKVWRQFELNSVGIDNGSIFRLDESTYIVKSTQGENDYMIEQTGDNALTLTCNCEAYLGNPVPCKHIFIVARKYSIKIPEQTTYLPLLNDDEQFTIDNSIIRIQENNFKKRIEEMNHRINQQLERLDNLCQKMDLNSIPLEKKRRYC</sequence>
<proteinExistence type="predicted"/>
<organism evidence="1 2">
    <name type="scientific">Dentiscutata heterogama</name>
    <dbReference type="NCBI Taxonomy" id="1316150"/>
    <lineage>
        <taxon>Eukaryota</taxon>
        <taxon>Fungi</taxon>
        <taxon>Fungi incertae sedis</taxon>
        <taxon>Mucoromycota</taxon>
        <taxon>Glomeromycotina</taxon>
        <taxon>Glomeromycetes</taxon>
        <taxon>Diversisporales</taxon>
        <taxon>Gigasporaceae</taxon>
        <taxon>Dentiscutata</taxon>
    </lineage>
</organism>